<protein>
    <submittedName>
        <fullName evidence="1">Polyketide cyclase</fullName>
    </submittedName>
</protein>
<accession>A0A2N7BJR8</accession>
<dbReference type="Proteomes" id="UP000235778">
    <property type="component" value="Unassembled WGS sequence"/>
</dbReference>
<dbReference type="SUPFAM" id="SSF54427">
    <property type="entry name" value="NTF2-like"/>
    <property type="match status" value="1"/>
</dbReference>
<dbReference type="AlphaFoldDB" id="A0A2N7BJR8"/>
<dbReference type="GO" id="GO:0030638">
    <property type="term" value="P:polyketide metabolic process"/>
    <property type="evidence" value="ECO:0007669"/>
    <property type="project" value="InterPro"/>
</dbReference>
<name>A0A2N7BJR8_9VIBR</name>
<dbReference type="RefSeq" id="WP_102267741.1">
    <property type="nucleotide sequence ID" value="NZ_MCSH01000131.1"/>
</dbReference>
<comment type="caution">
    <text evidence="1">The sequence shown here is derived from an EMBL/GenBank/DDBJ whole genome shotgun (WGS) entry which is preliminary data.</text>
</comment>
<organism evidence="1 2">
    <name type="scientific">Vibrio lentus</name>
    <dbReference type="NCBI Taxonomy" id="136468"/>
    <lineage>
        <taxon>Bacteria</taxon>
        <taxon>Pseudomonadati</taxon>
        <taxon>Pseudomonadota</taxon>
        <taxon>Gammaproteobacteria</taxon>
        <taxon>Vibrionales</taxon>
        <taxon>Vibrionaceae</taxon>
        <taxon>Vibrio</taxon>
    </lineage>
</organism>
<evidence type="ECO:0000313" key="1">
    <source>
        <dbReference type="EMBL" id="PME56875.1"/>
    </source>
</evidence>
<proteinExistence type="predicted"/>
<dbReference type="EMBL" id="MCSI01000164">
    <property type="protein sequence ID" value="PME56875.1"/>
    <property type="molecule type" value="Genomic_DNA"/>
</dbReference>
<gene>
    <name evidence="1" type="ORF">BCV30_18020</name>
</gene>
<sequence>MVSKQVQTVKDYFKFCVDGKETSRVGEFFAEDALIHRPDCGKTLRGLVQFEAKLKSCVTERYESVETSFQRIVEGGDQVVVALTHKAKNANTWMGFDVTGKDLTWTSLTYFRFNKEGKVIEEIVERNELSMATQLGLQVTQ</sequence>
<dbReference type="Gene3D" id="3.10.450.50">
    <property type="match status" value="1"/>
</dbReference>
<reference evidence="2" key="1">
    <citation type="submission" date="2016-07" db="EMBL/GenBank/DDBJ databases">
        <title>Nontailed viruses are major unrecognized killers of bacteria in the ocean.</title>
        <authorList>
            <person name="Kauffman K."/>
            <person name="Hussain F."/>
            <person name="Yang J."/>
            <person name="Arevalo P."/>
            <person name="Brown J."/>
            <person name="Cutler M."/>
            <person name="Kelly L."/>
            <person name="Polz M.F."/>
        </authorList>
    </citation>
    <scope>NUCLEOTIDE SEQUENCE [LARGE SCALE GENOMIC DNA]</scope>
    <source>
        <strain evidence="2">10N.286.55.C1</strain>
    </source>
</reference>
<dbReference type="InterPro" id="IPR032710">
    <property type="entry name" value="NTF2-like_dom_sf"/>
</dbReference>
<evidence type="ECO:0000313" key="2">
    <source>
        <dbReference type="Proteomes" id="UP000235778"/>
    </source>
</evidence>
<dbReference type="InterPro" id="IPR009959">
    <property type="entry name" value="Cyclase_SnoaL-like"/>
</dbReference>
<dbReference type="Pfam" id="PF07366">
    <property type="entry name" value="SnoaL"/>
    <property type="match status" value="1"/>
</dbReference>